<dbReference type="HOGENOM" id="CLU_017584_0_5_1"/>
<evidence type="ECO:0000259" key="10">
    <source>
        <dbReference type="Pfam" id="PF00155"/>
    </source>
</evidence>
<evidence type="ECO:0000256" key="5">
    <source>
        <dbReference type="ARBA" id="ARBA00022576"/>
    </source>
</evidence>
<dbReference type="EC" id="2.6.1.57" evidence="9"/>
<dbReference type="PANTHER" id="PTHR42790">
    <property type="entry name" value="AMINOTRANSFERASE"/>
    <property type="match status" value="1"/>
</dbReference>
<comment type="subcellular location">
    <subcellularLocation>
        <location evidence="2">Cytoplasm</location>
    </subcellularLocation>
</comment>
<comment type="cofactor">
    <cofactor evidence="1">
        <name>pyridoxal 5'-phosphate</name>
        <dbReference type="ChEBI" id="CHEBI:597326"/>
    </cofactor>
</comment>
<dbReference type="InterPro" id="IPR050859">
    <property type="entry name" value="Class-I_PLP-dep_aminotransf"/>
</dbReference>
<comment type="similarity">
    <text evidence="3">Belongs to the class-I pyridoxal-phosphate-dependent aminotransferase family.</text>
</comment>
<dbReference type="eggNOG" id="KOG0634">
    <property type="taxonomic scope" value="Eukaryota"/>
</dbReference>
<evidence type="ECO:0000256" key="4">
    <source>
        <dbReference type="ARBA" id="ARBA00022490"/>
    </source>
</evidence>
<dbReference type="STRING" id="344612.A1C7J1"/>
<dbReference type="InterPro" id="IPR004839">
    <property type="entry name" value="Aminotransferase_I/II_large"/>
</dbReference>
<dbReference type="EMBL" id="DS027045">
    <property type="protein sequence ID" value="EAW14362.1"/>
    <property type="molecule type" value="Genomic_DNA"/>
</dbReference>
<keyword evidence="4" id="KW-0963">Cytoplasm</keyword>
<evidence type="ECO:0000256" key="9">
    <source>
        <dbReference type="ARBA" id="ARBA00067014"/>
    </source>
</evidence>
<dbReference type="Gene3D" id="3.40.640.10">
    <property type="entry name" value="Type I PLP-dependent aspartate aminotransferase-like (Major domain)"/>
    <property type="match status" value="1"/>
</dbReference>
<evidence type="ECO:0000256" key="7">
    <source>
        <dbReference type="ARBA" id="ARBA00022898"/>
    </source>
</evidence>
<gene>
    <name evidence="11" type="ORF">ACLA_073980</name>
</gene>
<dbReference type="RefSeq" id="XP_001275788.1">
    <property type="nucleotide sequence ID" value="XM_001275787.1"/>
</dbReference>
<name>A1C7J1_ASPCL</name>
<dbReference type="GeneID" id="4707818"/>
<evidence type="ECO:0000256" key="8">
    <source>
        <dbReference type="ARBA" id="ARBA00051993"/>
    </source>
</evidence>
<dbReference type="KEGG" id="act:ACLA_073980"/>
<accession>A1C7J1</accession>
<dbReference type="GO" id="GO:0030170">
    <property type="term" value="F:pyridoxal phosphate binding"/>
    <property type="evidence" value="ECO:0007669"/>
    <property type="project" value="InterPro"/>
</dbReference>
<dbReference type="CDD" id="cd00609">
    <property type="entry name" value="AAT_like"/>
    <property type="match status" value="1"/>
</dbReference>
<dbReference type="SUPFAM" id="SSF53383">
    <property type="entry name" value="PLP-dependent transferases"/>
    <property type="match status" value="1"/>
</dbReference>
<evidence type="ECO:0000313" key="11">
    <source>
        <dbReference type="EMBL" id="EAW14362.1"/>
    </source>
</evidence>
<evidence type="ECO:0000256" key="6">
    <source>
        <dbReference type="ARBA" id="ARBA00022679"/>
    </source>
</evidence>
<dbReference type="OMA" id="FMPGEPF"/>
<protein>
    <recommendedName>
        <fullName evidence="9">aromatic-amino-acid transaminase</fullName>
        <ecNumber evidence="9">2.6.1.57</ecNumber>
    </recommendedName>
</protein>
<keyword evidence="5 11" id="KW-0032">Aminotransferase</keyword>
<sequence length="524" mass="57865">MSPSAIAAAQDVGPLTVDGIAGLRAKSAPIPTGIAPATNSDMFKSPACYTKPKAKRWDHYISEESKSRKTSTLKGAAQYLKTPGLISLGGGLPSPEYFPFEEISFKVPTPPGFSPQATREFGAVLTAKKGDVREGKSLYDLEVALNYGQSTGSPQLLRFVTEHTELIHNPPYSDWQCCLNAGSTFGWDATLRMLCNRGDYILMEEYTFSSAKETVLPQGVKVASVKMDQEGLLPESLDEILSNWDEAARGGCKPFVLYTIPTGQNPTGATQQLERRKAIYKVAQKHDLLIVEDEPYYFLQMQPYTGPDHEPVPPPATHEEFLKSLIPSYLSLDVDGRVVRLESFSKVLSPGSRTGWIVGPAQLVERFMRNCETSAQHPSGISQIVLFKLLDEHWGHGGYLDWLIDLRMQYTSRRDSIVNACAKYLPKEIAKWNPPAAGMFHWIEIDWQKHPSVASGKTREEIEEAVFHAAISNGVLVSRGSWFTAAGRNEGNMFFRATFAAASSENIAEAISRFASALKTEFSL</sequence>
<dbReference type="InterPro" id="IPR015421">
    <property type="entry name" value="PyrdxlP-dep_Trfase_major"/>
</dbReference>
<dbReference type="GO" id="GO:0009074">
    <property type="term" value="P:aromatic amino acid family catabolic process"/>
    <property type="evidence" value="ECO:0007669"/>
    <property type="project" value="TreeGrafter"/>
</dbReference>
<evidence type="ECO:0000256" key="1">
    <source>
        <dbReference type="ARBA" id="ARBA00001933"/>
    </source>
</evidence>
<keyword evidence="6" id="KW-0808">Transferase</keyword>
<dbReference type="GO" id="GO:0019878">
    <property type="term" value="P:lysine biosynthetic process via aminoadipic acid"/>
    <property type="evidence" value="ECO:0007669"/>
    <property type="project" value="TreeGrafter"/>
</dbReference>
<dbReference type="FunFam" id="3.40.640.10:FF:000074">
    <property type="entry name" value="Aromatic amino acid aminotransferase"/>
    <property type="match status" value="1"/>
</dbReference>
<dbReference type="InterPro" id="IPR015424">
    <property type="entry name" value="PyrdxlP-dep_Trfase"/>
</dbReference>
<dbReference type="Proteomes" id="UP000006701">
    <property type="component" value="Unassembled WGS sequence"/>
</dbReference>
<evidence type="ECO:0000256" key="2">
    <source>
        <dbReference type="ARBA" id="ARBA00004496"/>
    </source>
</evidence>
<organism evidence="11 12">
    <name type="scientific">Aspergillus clavatus (strain ATCC 1007 / CBS 513.65 / DSM 816 / NCTC 3887 / NRRL 1 / QM 1276 / 107)</name>
    <dbReference type="NCBI Taxonomy" id="344612"/>
    <lineage>
        <taxon>Eukaryota</taxon>
        <taxon>Fungi</taxon>
        <taxon>Dikarya</taxon>
        <taxon>Ascomycota</taxon>
        <taxon>Pezizomycotina</taxon>
        <taxon>Eurotiomycetes</taxon>
        <taxon>Eurotiomycetidae</taxon>
        <taxon>Eurotiales</taxon>
        <taxon>Aspergillaceae</taxon>
        <taxon>Aspergillus</taxon>
        <taxon>Aspergillus subgen. Fumigati</taxon>
    </lineage>
</organism>
<reference evidence="11 12" key="1">
    <citation type="journal article" date="2008" name="PLoS Genet.">
        <title>Genomic islands in the pathogenic filamentous fungus Aspergillus fumigatus.</title>
        <authorList>
            <person name="Fedorova N.D."/>
            <person name="Khaldi N."/>
            <person name="Joardar V.S."/>
            <person name="Maiti R."/>
            <person name="Amedeo P."/>
            <person name="Anderson M.J."/>
            <person name="Crabtree J."/>
            <person name="Silva J.C."/>
            <person name="Badger J.H."/>
            <person name="Albarraq A."/>
            <person name="Angiuoli S."/>
            <person name="Bussey H."/>
            <person name="Bowyer P."/>
            <person name="Cotty P.J."/>
            <person name="Dyer P.S."/>
            <person name="Egan A."/>
            <person name="Galens K."/>
            <person name="Fraser-Liggett C.M."/>
            <person name="Haas B.J."/>
            <person name="Inman J.M."/>
            <person name="Kent R."/>
            <person name="Lemieux S."/>
            <person name="Malavazi I."/>
            <person name="Orvis J."/>
            <person name="Roemer T."/>
            <person name="Ronning C.M."/>
            <person name="Sundaram J.P."/>
            <person name="Sutton G."/>
            <person name="Turner G."/>
            <person name="Venter J.C."/>
            <person name="White O.R."/>
            <person name="Whitty B.R."/>
            <person name="Youngman P."/>
            <person name="Wolfe K.H."/>
            <person name="Goldman G.H."/>
            <person name="Wortman J.R."/>
            <person name="Jiang B."/>
            <person name="Denning D.W."/>
            <person name="Nierman W.C."/>
        </authorList>
    </citation>
    <scope>NUCLEOTIDE SEQUENCE [LARGE SCALE GENOMIC DNA]</scope>
    <source>
        <strain evidence="12">ATCC 1007 / CBS 513.65 / DSM 816 / NCTC 3887 / NRRL 1</strain>
    </source>
</reference>
<dbReference type="Pfam" id="PF00155">
    <property type="entry name" value="Aminotran_1_2"/>
    <property type="match status" value="1"/>
</dbReference>
<dbReference type="GO" id="GO:0005737">
    <property type="term" value="C:cytoplasm"/>
    <property type="evidence" value="ECO:0007669"/>
    <property type="project" value="UniProtKB-SubCell"/>
</dbReference>
<evidence type="ECO:0000256" key="3">
    <source>
        <dbReference type="ARBA" id="ARBA00007441"/>
    </source>
</evidence>
<keyword evidence="12" id="KW-1185">Reference proteome</keyword>
<dbReference type="PANTHER" id="PTHR42790:SF21">
    <property type="entry name" value="AROMATIC_AMINOADIPATE AMINOTRANSFERASE 1"/>
    <property type="match status" value="1"/>
</dbReference>
<proteinExistence type="inferred from homology"/>
<keyword evidence="7" id="KW-0663">Pyridoxal phosphate</keyword>
<dbReference type="AlphaFoldDB" id="A1C7J1"/>
<dbReference type="OrthoDB" id="691673at2759"/>
<dbReference type="GO" id="GO:0006571">
    <property type="term" value="P:tyrosine biosynthetic process"/>
    <property type="evidence" value="ECO:0007669"/>
    <property type="project" value="TreeGrafter"/>
</dbReference>
<feature type="domain" description="Aminotransferase class I/classII large" evidence="10">
    <location>
        <begin position="144"/>
        <end position="514"/>
    </location>
</feature>
<dbReference type="GO" id="GO:0047536">
    <property type="term" value="F:2-aminoadipate transaminase activity"/>
    <property type="evidence" value="ECO:0007669"/>
    <property type="project" value="TreeGrafter"/>
</dbReference>
<dbReference type="VEuPathDB" id="FungiDB:ACLA_073980"/>
<comment type="catalytic activity">
    <reaction evidence="8">
        <text>an aromatic L-alpha-amino acid + 2-oxoglutarate = an aromatic oxo-acid + L-glutamate</text>
        <dbReference type="Rhea" id="RHEA:17533"/>
        <dbReference type="ChEBI" id="CHEBI:16810"/>
        <dbReference type="ChEBI" id="CHEBI:29985"/>
        <dbReference type="ChEBI" id="CHEBI:73309"/>
        <dbReference type="ChEBI" id="CHEBI:84824"/>
        <dbReference type="EC" id="2.6.1.57"/>
    </reaction>
</comment>
<dbReference type="GO" id="GO:0008793">
    <property type="term" value="F:aromatic-amino-acid transaminase activity"/>
    <property type="evidence" value="ECO:0007669"/>
    <property type="project" value="TreeGrafter"/>
</dbReference>
<evidence type="ECO:0000313" key="12">
    <source>
        <dbReference type="Proteomes" id="UP000006701"/>
    </source>
</evidence>